<gene>
    <name evidence="1" type="ORF">LVIROSA_LOCUS1806</name>
</gene>
<dbReference type="AlphaFoldDB" id="A0AAU9LKW8"/>
<proteinExistence type="predicted"/>
<name>A0AAU9LKW8_9ASTR</name>
<evidence type="ECO:0000313" key="2">
    <source>
        <dbReference type="Proteomes" id="UP001157418"/>
    </source>
</evidence>
<sequence>MELPLLGVEKRVDFLDVLAKKWVGSLRFHEVDLTDRVLPSFSFWNEVFITRAVAVQDAERRRDVVKPSRSASIDLVGVDGAVESSRKRVEEKEFMEDNKEGIIPMVNKGKAAWQSVSSADTKGLALVRRLRPHRIVGNSSHISIVQVDDIDIPDDANMEKVDAHVSSAHVDDVVVGQTTVPGNSQGGDGAGFGGGQFLGFCHGEVVLGAESEGIRSNDVEFCLH</sequence>
<keyword evidence="2" id="KW-1185">Reference proteome</keyword>
<dbReference type="Proteomes" id="UP001157418">
    <property type="component" value="Unassembled WGS sequence"/>
</dbReference>
<dbReference type="EMBL" id="CAKMRJ010000001">
    <property type="protein sequence ID" value="CAH1413864.1"/>
    <property type="molecule type" value="Genomic_DNA"/>
</dbReference>
<accession>A0AAU9LKW8</accession>
<reference evidence="1 2" key="1">
    <citation type="submission" date="2022-01" db="EMBL/GenBank/DDBJ databases">
        <authorList>
            <person name="Xiong W."/>
            <person name="Schranz E."/>
        </authorList>
    </citation>
    <scope>NUCLEOTIDE SEQUENCE [LARGE SCALE GENOMIC DNA]</scope>
</reference>
<comment type="caution">
    <text evidence="1">The sequence shown here is derived from an EMBL/GenBank/DDBJ whole genome shotgun (WGS) entry which is preliminary data.</text>
</comment>
<organism evidence="1 2">
    <name type="scientific">Lactuca virosa</name>
    <dbReference type="NCBI Taxonomy" id="75947"/>
    <lineage>
        <taxon>Eukaryota</taxon>
        <taxon>Viridiplantae</taxon>
        <taxon>Streptophyta</taxon>
        <taxon>Embryophyta</taxon>
        <taxon>Tracheophyta</taxon>
        <taxon>Spermatophyta</taxon>
        <taxon>Magnoliopsida</taxon>
        <taxon>eudicotyledons</taxon>
        <taxon>Gunneridae</taxon>
        <taxon>Pentapetalae</taxon>
        <taxon>asterids</taxon>
        <taxon>campanulids</taxon>
        <taxon>Asterales</taxon>
        <taxon>Asteraceae</taxon>
        <taxon>Cichorioideae</taxon>
        <taxon>Cichorieae</taxon>
        <taxon>Lactucinae</taxon>
        <taxon>Lactuca</taxon>
    </lineage>
</organism>
<evidence type="ECO:0000313" key="1">
    <source>
        <dbReference type="EMBL" id="CAH1413864.1"/>
    </source>
</evidence>
<protein>
    <submittedName>
        <fullName evidence="1">Uncharacterized protein</fullName>
    </submittedName>
</protein>